<dbReference type="GeneID" id="94487176"/>
<feature type="domain" description="Glycosyltransferase 2-like" evidence="9">
    <location>
        <begin position="9"/>
        <end position="177"/>
    </location>
</feature>
<evidence type="ECO:0000256" key="6">
    <source>
        <dbReference type="ARBA" id="ARBA00023136"/>
    </source>
</evidence>
<dbReference type="InterPro" id="IPR001173">
    <property type="entry name" value="Glyco_trans_2-like"/>
</dbReference>
<evidence type="ECO:0000256" key="7">
    <source>
        <dbReference type="SAM" id="MobiDB-lite"/>
    </source>
</evidence>
<evidence type="ECO:0000256" key="1">
    <source>
        <dbReference type="ARBA" id="ARBA00004141"/>
    </source>
</evidence>
<feature type="transmembrane region" description="Helical" evidence="8">
    <location>
        <begin position="238"/>
        <end position="258"/>
    </location>
</feature>
<keyword evidence="3" id="KW-0808">Transferase</keyword>
<dbReference type="EMBL" id="JAMDNP010000046">
    <property type="protein sequence ID" value="MCY9762940.1"/>
    <property type="molecule type" value="Genomic_DNA"/>
</dbReference>
<dbReference type="InterPro" id="IPR029044">
    <property type="entry name" value="Nucleotide-diphossugar_trans"/>
</dbReference>
<sequence>MTLPILYMVIPCYNEEEALPITTPVLVELLEGLERDKLVSADSRIVLVDDGSRDGTWQQIEKARAAHPAICGLKLARNAGHQKALLAGLMYAKEHADCIVSLDADLQDDTGAIREFVLKFHEGYEVVYGVRNSRATDTWFKRWSAESFYKLMRKMGIPLVYNHADYRLMSRRAVEHLGEFQEVNLFLRGIVPLIGFRSTTVSYDRMERVAGESKYPLRKMLSFAWDGITSFSIKPMRLVTTLGFISLGASIAAGGYTLVSKLTGHTVSGWASLMFSVWFIGSIQLLALGVIGEYIGKIYNEVKRRPPYIVETVLSDKNVSKDEVKPSWPGAKSDAQGWSH</sequence>
<evidence type="ECO:0000313" key="10">
    <source>
        <dbReference type="EMBL" id="MCY9762940.1"/>
    </source>
</evidence>
<name>A0ABT4H1T9_PAEAL</name>
<feature type="region of interest" description="Disordered" evidence="7">
    <location>
        <begin position="321"/>
        <end position="340"/>
    </location>
</feature>
<comment type="subcellular location">
    <subcellularLocation>
        <location evidence="1">Membrane</location>
        <topology evidence="1">Multi-pass membrane protein</topology>
    </subcellularLocation>
</comment>
<proteinExistence type="predicted"/>
<dbReference type="SUPFAM" id="SSF53448">
    <property type="entry name" value="Nucleotide-diphospho-sugar transferases"/>
    <property type="match status" value="1"/>
</dbReference>
<dbReference type="RefSeq" id="WP_005542834.1">
    <property type="nucleotide sequence ID" value="NZ_JAKOBS010000005.1"/>
</dbReference>
<keyword evidence="11" id="KW-1185">Reference proteome</keyword>
<reference evidence="10 11" key="1">
    <citation type="submission" date="2022-05" db="EMBL/GenBank/DDBJ databases">
        <title>Genome Sequencing of Bee-Associated Microbes.</title>
        <authorList>
            <person name="Dunlap C."/>
        </authorList>
    </citation>
    <scope>NUCLEOTIDE SEQUENCE [LARGE SCALE GENOMIC DNA]</scope>
    <source>
        <strain evidence="10 11">NRRL B-04010</strain>
    </source>
</reference>
<dbReference type="Pfam" id="PF00535">
    <property type="entry name" value="Glycos_transf_2"/>
    <property type="match status" value="1"/>
</dbReference>
<keyword evidence="5 8" id="KW-1133">Transmembrane helix</keyword>
<dbReference type="PANTHER" id="PTHR48090">
    <property type="entry name" value="UNDECAPRENYL-PHOSPHATE 4-DEOXY-4-FORMAMIDO-L-ARABINOSE TRANSFERASE-RELATED"/>
    <property type="match status" value="1"/>
</dbReference>
<evidence type="ECO:0000256" key="2">
    <source>
        <dbReference type="ARBA" id="ARBA00022676"/>
    </source>
</evidence>
<keyword evidence="2" id="KW-0328">Glycosyltransferase</keyword>
<evidence type="ECO:0000256" key="5">
    <source>
        <dbReference type="ARBA" id="ARBA00022989"/>
    </source>
</evidence>
<dbReference type="Gene3D" id="3.90.550.10">
    <property type="entry name" value="Spore Coat Polysaccharide Biosynthesis Protein SpsA, Chain A"/>
    <property type="match status" value="1"/>
</dbReference>
<evidence type="ECO:0000256" key="3">
    <source>
        <dbReference type="ARBA" id="ARBA00022679"/>
    </source>
</evidence>
<accession>A0ABT4H1T9</accession>
<comment type="caution">
    <text evidence="10">The sequence shown here is derived from an EMBL/GenBank/DDBJ whole genome shotgun (WGS) entry which is preliminary data.</text>
</comment>
<evidence type="ECO:0000259" key="9">
    <source>
        <dbReference type="Pfam" id="PF00535"/>
    </source>
</evidence>
<keyword evidence="4 8" id="KW-0812">Transmembrane</keyword>
<dbReference type="PANTHER" id="PTHR48090:SF1">
    <property type="entry name" value="PROPHAGE BACTOPRENOL GLUCOSYL TRANSFERASE HOMOLOG"/>
    <property type="match status" value="1"/>
</dbReference>
<dbReference type="CDD" id="cd04187">
    <property type="entry name" value="DPM1_like_bac"/>
    <property type="match status" value="1"/>
</dbReference>
<keyword evidence="6 8" id="KW-0472">Membrane</keyword>
<evidence type="ECO:0000256" key="4">
    <source>
        <dbReference type="ARBA" id="ARBA00022692"/>
    </source>
</evidence>
<protein>
    <submittedName>
        <fullName evidence="10">Glycosyltransferase family 2 protein</fullName>
    </submittedName>
</protein>
<dbReference type="InterPro" id="IPR050256">
    <property type="entry name" value="Glycosyltransferase_2"/>
</dbReference>
<evidence type="ECO:0000313" key="11">
    <source>
        <dbReference type="Proteomes" id="UP001527181"/>
    </source>
</evidence>
<dbReference type="Proteomes" id="UP001527181">
    <property type="component" value="Unassembled WGS sequence"/>
</dbReference>
<feature type="transmembrane region" description="Helical" evidence="8">
    <location>
        <begin position="270"/>
        <end position="295"/>
    </location>
</feature>
<organism evidence="10 11">
    <name type="scientific">Paenibacillus alvei</name>
    <name type="common">Bacillus alvei</name>
    <dbReference type="NCBI Taxonomy" id="44250"/>
    <lineage>
        <taxon>Bacteria</taxon>
        <taxon>Bacillati</taxon>
        <taxon>Bacillota</taxon>
        <taxon>Bacilli</taxon>
        <taxon>Bacillales</taxon>
        <taxon>Paenibacillaceae</taxon>
        <taxon>Paenibacillus</taxon>
    </lineage>
</organism>
<evidence type="ECO:0000256" key="8">
    <source>
        <dbReference type="SAM" id="Phobius"/>
    </source>
</evidence>
<gene>
    <name evidence="10" type="ORF">M5X12_20600</name>
</gene>